<dbReference type="GO" id="GO:0006631">
    <property type="term" value="P:fatty acid metabolic process"/>
    <property type="evidence" value="ECO:0007669"/>
    <property type="project" value="TreeGrafter"/>
</dbReference>
<proteinExistence type="inferred from homology"/>
<evidence type="ECO:0000259" key="3">
    <source>
        <dbReference type="Pfam" id="PF00501"/>
    </source>
</evidence>
<gene>
    <name evidence="5" type="ORF">AZI87_13720</name>
</gene>
<dbReference type="Pfam" id="PF00501">
    <property type="entry name" value="AMP-binding"/>
    <property type="match status" value="1"/>
</dbReference>
<sequence length="802" mass="90762">MKTIIALHGNPGHPDDWTLLKEAVQPLGYTLHAVKADSEEWLNLLTQDSSKKILLGHSWGGYRILKTLPAYEKYVEQVILVTPYLKPEREISPIAGALLKLPVLGDALIKSNFAKSKDTFLKDLFHPWSLADHPYLQKITDRFDWNLWQKTAFNKIKMQDNPWTAKDVVKIPITVVYGSDDKITDESIQNQIVTQYPSHKIVKASKAGHSLLWSHIQDILKVLQEKPGMSHPSEKIGYYPGADERNNVISYMEKHLREFPDRVALSWVSRETLAKWDGNPHTPLKHDQITYKHFAARINSFARGLLDIGIKKGDRVIIFLPMSLDMYTAMFAVQRIGAIAVFLDSWARSHHLGASAECVGPKAMISFNMAFELVNQVPEFQSMPIRIMYGPGDKCTHRFEELLKKDPSPIAAVESEFTALITFTTGSTGKPKGANRTHRFLSAQHHALSHVIPYTEVDKDMPAFPIFSLNNLASGVTTVLPALDLAAPSERDSAILACQILNENINCTTLSPSMLVGLARYCKEKNIILKGLRRVVTGGAPISKDDVKAFYDIAPQTELWILYGSTEAEPMAHIEGRDMLKESKITDPEIIEEGVNVGHISEDIDFKFIRIKDGPVDLKDSSWQKIEVPNGEIGEFICTGDHVCRDYYNNPDAFKTTKILDEKNRVWHRTGDLAYIDSDKNLWIVGRVNNAIERAGKYYFPVRSEVLLKRFDFTYRCAFLGVPDSSLGQATYAVVELKQEINSQSFDFEAAKKEIRRVFEKNKIPVDQIKFVKKIPMDPRHHSKVEYKVLRDQLNDPEVIIG</sequence>
<dbReference type="Gene3D" id="3.40.50.12780">
    <property type="entry name" value="N-terminal domain of ligase-like"/>
    <property type="match status" value="1"/>
</dbReference>
<name>A0A162G459_BDEBC</name>
<protein>
    <submittedName>
        <fullName evidence="5">AMP-ligase</fullName>
    </submittedName>
</protein>
<dbReference type="PROSITE" id="PS00455">
    <property type="entry name" value="AMP_BINDING"/>
    <property type="match status" value="1"/>
</dbReference>
<dbReference type="InterPro" id="IPR022742">
    <property type="entry name" value="Hydrolase_4"/>
</dbReference>
<evidence type="ECO:0000256" key="1">
    <source>
        <dbReference type="ARBA" id="ARBA00006432"/>
    </source>
</evidence>
<keyword evidence="2 5" id="KW-0436">Ligase</keyword>
<dbReference type="GO" id="GO:0031956">
    <property type="term" value="F:medium-chain fatty acid-CoA ligase activity"/>
    <property type="evidence" value="ECO:0007669"/>
    <property type="project" value="TreeGrafter"/>
</dbReference>
<dbReference type="InterPro" id="IPR042099">
    <property type="entry name" value="ANL_N_sf"/>
</dbReference>
<dbReference type="InterPro" id="IPR000873">
    <property type="entry name" value="AMP-dep_synth/lig_dom"/>
</dbReference>
<dbReference type="Gene3D" id="3.40.50.1820">
    <property type="entry name" value="alpha/beta hydrolase"/>
    <property type="match status" value="1"/>
</dbReference>
<evidence type="ECO:0000256" key="2">
    <source>
        <dbReference type="ARBA" id="ARBA00022598"/>
    </source>
</evidence>
<evidence type="ECO:0000259" key="4">
    <source>
        <dbReference type="Pfam" id="PF12146"/>
    </source>
</evidence>
<dbReference type="InterPro" id="IPR020845">
    <property type="entry name" value="AMP-binding_CS"/>
</dbReference>
<dbReference type="SUPFAM" id="SSF56801">
    <property type="entry name" value="Acetyl-CoA synthetase-like"/>
    <property type="match status" value="1"/>
</dbReference>
<dbReference type="Gene3D" id="3.30.300.30">
    <property type="match status" value="1"/>
</dbReference>
<dbReference type="Proteomes" id="UP000075799">
    <property type="component" value="Unassembled WGS sequence"/>
</dbReference>
<comment type="similarity">
    <text evidence="1">Belongs to the ATP-dependent AMP-binding enzyme family.</text>
</comment>
<feature type="domain" description="AMP-dependent synthetase/ligase" evidence="3">
    <location>
        <begin position="253"/>
        <end position="648"/>
    </location>
</feature>
<comment type="caution">
    <text evidence="5">The sequence shown here is derived from an EMBL/GenBank/DDBJ whole genome shotgun (WGS) entry which is preliminary data.</text>
</comment>
<organism evidence="5 6">
    <name type="scientific">Bdellovibrio bacteriovorus</name>
    <dbReference type="NCBI Taxonomy" id="959"/>
    <lineage>
        <taxon>Bacteria</taxon>
        <taxon>Pseudomonadati</taxon>
        <taxon>Bdellovibrionota</taxon>
        <taxon>Bdellovibrionia</taxon>
        <taxon>Bdellovibrionales</taxon>
        <taxon>Pseudobdellovibrionaceae</taxon>
        <taxon>Bdellovibrio</taxon>
    </lineage>
</organism>
<dbReference type="EMBL" id="LUKD01000006">
    <property type="protein sequence ID" value="KYG64290.1"/>
    <property type="molecule type" value="Genomic_DNA"/>
</dbReference>
<dbReference type="InterPro" id="IPR045851">
    <property type="entry name" value="AMP-bd_C_sf"/>
</dbReference>
<accession>A0A162G459</accession>
<dbReference type="AlphaFoldDB" id="A0A162G459"/>
<evidence type="ECO:0000313" key="5">
    <source>
        <dbReference type="EMBL" id="KYG64290.1"/>
    </source>
</evidence>
<dbReference type="PANTHER" id="PTHR43201">
    <property type="entry name" value="ACYL-COA SYNTHETASE"/>
    <property type="match status" value="1"/>
</dbReference>
<dbReference type="InterPro" id="IPR029058">
    <property type="entry name" value="AB_hydrolase_fold"/>
</dbReference>
<evidence type="ECO:0000313" key="6">
    <source>
        <dbReference type="Proteomes" id="UP000075799"/>
    </source>
</evidence>
<dbReference type="PANTHER" id="PTHR43201:SF5">
    <property type="entry name" value="MEDIUM-CHAIN ACYL-COA LIGASE ACSF2, MITOCHONDRIAL"/>
    <property type="match status" value="1"/>
</dbReference>
<dbReference type="SUPFAM" id="SSF53474">
    <property type="entry name" value="alpha/beta-Hydrolases"/>
    <property type="match status" value="1"/>
</dbReference>
<reference evidence="5 6" key="1">
    <citation type="submission" date="2016-03" db="EMBL/GenBank/DDBJ databases">
        <authorList>
            <person name="Ploux O."/>
        </authorList>
    </citation>
    <scope>NUCLEOTIDE SEQUENCE [LARGE SCALE GENOMIC DNA]</scope>
    <source>
        <strain evidence="5 6">EC13</strain>
    </source>
</reference>
<dbReference type="RefSeq" id="WP_063208306.1">
    <property type="nucleotide sequence ID" value="NZ_LUKD01000006.1"/>
</dbReference>
<feature type="domain" description="Serine aminopeptidase S33" evidence="4">
    <location>
        <begin position="38"/>
        <end position="209"/>
    </location>
</feature>
<dbReference type="OrthoDB" id="9799237at2"/>
<dbReference type="Pfam" id="PF12146">
    <property type="entry name" value="Hydrolase_4"/>
    <property type="match status" value="1"/>
</dbReference>